<dbReference type="EMBL" id="BARU01037513">
    <property type="protein sequence ID" value="GAH88504.1"/>
    <property type="molecule type" value="Genomic_DNA"/>
</dbReference>
<sequence length="181" mass="19809">DMGIFISYARKLFGGINIGLSTKILRQGGGDWHGSGYGFDVGIMYSPTDNLTFATNFQDIHSRVNWDTGASDRFPMNVKLGAAYTIPCPSIESRLTAAFDADIKKHNYDYSAQLSSGSLSFDLHYGAEFVYRNTLAIRAGAYRSHFAAGAGVHIKMFLIDYAFQTHTDLGGSHRISAGVTF</sequence>
<gene>
    <name evidence="1" type="ORF">S03H2_58437</name>
</gene>
<dbReference type="Gene3D" id="2.40.160.60">
    <property type="entry name" value="Outer membrane protein transport protein (OMPP1/FadL/TodX)"/>
    <property type="match status" value="1"/>
</dbReference>
<protein>
    <recommendedName>
        <fullName evidence="2">PorV/PorQ family protein</fullName>
    </recommendedName>
</protein>
<comment type="caution">
    <text evidence="1">The sequence shown here is derived from an EMBL/GenBank/DDBJ whole genome shotgun (WGS) entry which is preliminary data.</text>
</comment>
<organism evidence="1">
    <name type="scientific">marine sediment metagenome</name>
    <dbReference type="NCBI Taxonomy" id="412755"/>
    <lineage>
        <taxon>unclassified sequences</taxon>
        <taxon>metagenomes</taxon>
        <taxon>ecological metagenomes</taxon>
    </lineage>
</organism>
<evidence type="ECO:0000313" key="1">
    <source>
        <dbReference type="EMBL" id="GAH88504.1"/>
    </source>
</evidence>
<evidence type="ECO:0008006" key="2">
    <source>
        <dbReference type="Google" id="ProtNLM"/>
    </source>
</evidence>
<name>X1KEB3_9ZZZZ</name>
<proteinExistence type="predicted"/>
<accession>X1KEB3</accession>
<dbReference type="AlphaFoldDB" id="X1KEB3"/>
<reference evidence="1" key="1">
    <citation type="journal article" date="2014" name="Front. Microbiol.">
        <title>High frequency of phylogenetically diverse reductive dehalogenase-homologous genes in deep subseafloor sedimentary metagenomes.</title>
        <authorList>
            <person name="Kawai M."/>
            <person name="Futagami T."/>
            <person name="Toyoda A."/>
            <person name="Takaki Y."/>
            <person name="Nishi S."/>
            <person name="Hori S."/>
            <person name="Arai W."/>
            <person name="Tsubouchi T."/>
            <person name="Morono Y."/>
            <person name="Uchiyama I."/>
            <person name="Ito T."/>
            <person name="Fujiyama A."/>
            <person name="Inagaki F."/>
            <person name="Takami H."/>
        </authorList>
    </citation>
    <scope>NUCLEOTIDE SEQUENCE</scope>
    <source>
        <strain evidence="1">Expedition CK06-06</strain>
    </source>
</reference>
<feature type="non-terminal residue" evidence="1">
    <location>
        <position position="1"/>
    </location>
</feature>